<dbReference type="GO" id="GO:0004867">
    <property type="term" value="F:serine-type endopeptidase inhibitor activity"/>
    <property type="evidence" value="ECO:0007669"/>
    <property type="project" value="InterPro"/>
</dbReference>
<dbReference type="InterPro" id="IPR036880">
    <property type="entry name" value="Kunitz_BPTI_sf"/>
</dbReference>
<dbReference type="InterPro" id="IPR050098">
    <property type="entry name" value="TFPI/VKTCI-like"/>
</dbReference>
<sequence length="506" mass="58092">MKFLIEILSIGIILNVVRCDEIEKFPKYKLCVKEPDSGYCKGSFVRYFYNVTSEQCETFSYGGCDGNENNFNTLEDCQKTCKKERINPLFIKYSDCFQDKNIGICNALLDRFYFNSTSYTCEPFDYGGCGGNSNNFLSEKDCRDKCSGVLKRSKRSIRDVCSLPKEIGSCKALMYRYFFNSKSEQCEEFEYGGCGGNENNFESLEDCQLFLLPEPPAPPLPPPPIPPISSIFFIDTNHLDLIKRQLYYTQFLQYNIFKYTNRSSKTCQKINYKNLDYLLENNLEPFVPLSLNITKYVNTTRNKFISNYTNTLNTSKISKLNKFIFNLNSKSNKYFINSLVVPTCVLFMFILFLLLVVIFYKKFKRKSEVLDSGPTNSTSFIECYGSASSDSNGNSTILTAFGSASPSTDDLNDLINKKDTLIPFYDLNSSYQDIYALTSLTTFGRGLQKNTQHLILNTANLNETLFDLNRTRMFPRTNPNFRNQTKSASHITCGDNFEDFSIKHYF</sequence>
<dbReference type="FunFam" id="4.10.410.10:FF:000004">
    <property type="entry name" value="Tissue factor pathway inhibitor"/>
    <property type="match status" value="1"/>
</dbReference>
<protein>
    <recommendedName>
        <fullName evidence="4">BPTI/Kunitz inhibitor domain-containing protein</fullName>
    </recommendedName>
</protein>
<feature type="transmembrane region" description="Helical" evidence="2">
    <location>
        <begin position="334"/>
        <end position="360"/>
    </location>
</feature>
<feature type="chain" id="PRO_5032877956" description="BPTI/Kunitz inhibitor domain-containing protein" evidence="3">
    <location>
        <begin position="20"/>
        <end position="506"/>
    </location>
</feature>
<dbReference type="AlphaFoldDB" id="A0A813SHP9"/>
<keyword evidence="2" id="KW-0472">Membrane</keyword>
<organism evidence="5 6">
    <name type="scientific">Brachionus calyciflorus</name>
    <dbReference type="NCBI Taxonomy" id="104777"/>
    <lineage>
        <taxon>Eukaryota</taxon>
        <taxon>Metazoa</taxon>
        <taxon>Spiralia</taxon>
        <taxon>Gnathifera</taxon>
        <taxon>Rotifera</taxon>
        <taxon>Eurotatoria</taxon>
        <taxon>Monogononta</taxon>
        <taxon>Pseudotrocha</taxon>
        <taxon>Ploima</taxon>
        <taxon>Brachionidae</taxon>
        <taxon>Brachionus</taxon>
    </lineage>
</organism>
<dbReference type="GO" id="GO:0005615">
    <property type="term" value="C:extracellular space"/>
    <property type="evidence" value="ECO:0007669"/>
    <property type="project" value="TreeGrafter"/>
</dbReference>
<evidence type="ECO:0000256" key="1">
    <source>
        <dbReference type="ARBA" id="ARBA00023157"/>
    </source>
</evidence>
<dbReference type="Pfam" id="PF00014">
    <property type="entry name" value="Kunitz_BPTI"/>
    <property type="match status" value="3"/>
</dbReference>
<keyword evidence="2" id="KW-1133">Transmembrane helix</keyword>
<dbReference type="SMART" id="SM00131">
    <property type="entry name" value="KU"/>
    <property type="match status" value="3"/>
</dbReference>
<dbReference type="EMBL" id="CAJNOC010000715">
    <property type="protein sequence ID" value="CAF0795267.1"/>
    <property type="molecule type" value="Genomic_DNA"/>
</dbReference>
<keyword evidence="6" id="KW-1185">Reference proteome</keyword>
<evidence type="ECO:0000259" key="4">
    <source>
        <dbReference type="PROSITE" id="PS50279"/>
    </source>
</evidence>
<keyword evidence="1" id="KW-1015">Disulfide bond</keyword>
<dbReference type="OrthoDB" id="4473401at2759"/>
<dbReference type="InterPro" id="IPR020901">
    <property type="entry name" value="Prtase_inh_Kunz-CS"/>
</dbReference>
<evidence type="ECO:0000313" key="5">
    <source>
        <dbReference type="EMBL" id="CAF0795267.1"/>
    </source>
</evidence>
<reference evidence="5" key="1">
    <citation type="submission" date="2021-02" db="EMBL/GenBank/DDBJ databases">
        <authorList>
            <person name="Nowell W R."/>
        </authorList>
    </citation>
    <scope>NUCLEOTIDE SEQUENCE</scope>
    <source>
        <strain evidence="5">Ploen Becks lab</strain>
    </source>
</reference>
<dbReference type="Gene3D" id="4.10.410.10">
    <property type="entry name" value="Pancreatic trypsin inhibitor Kunitz domain"/>
    <property type="match status" value="3"/>
</dbReference>
<dbReference type="SUPFAM" id="SSF57362">
    <property type="entry name" value="BPTI-like"/>
    <property type="match status" value="3"/>
</dbReference>
<keyword evidence="3" id="KW-0732">Signal</keyword>
<feature type="domain" description="BPTI/Kunitz inhibitor" evidence="4">
    <location>
        <begin position="96"/>
        <end position="146"/>
    </location>
</feature>
<dbReference type="InterPro" id="IPR002223">
    <property type="entry name" value="Kunitz_BPTI"/>
</dbReference>
<keyword evidence="2" id="KW-0812">Transmembrane</keyword>
<name>A0A813SHP9_9BILA</name>
<dbReference type="CDD" id="cd00109">
    <property type="entry name" value="Kunitz-type"/>
    <property type="match status" value="3"/>
</dbReference>
<dbReference type="PANTHER" id="PTHR10083:SF374">
    <property type="entry name" value="BPTI_KUNITZ INHIBITOR DOMAIN-CONTAINING PROTEIN"/>
    <property type="match status" value="1"/>
</dbReference>
<feature type="domain" description="BPTI/Kunitz inhibitor" evidence="4">
    <location>
        <begin position="161"/>
        <end position="211"/>
    </location>
</feature>
<dbReference type="PROSITE" id="PS00280">
    <property type="entry name" value="BPTI_KUNITZ_1"/>
    <property type="match status" value="3"/>
</dbReference>
<feature type="signal peptide" evidence="3">
    <location>
        <begin position="1"/>
        <end position="19"/>
    </location>
</feature>
<dbReference type="PRINTS" id="PR00759">
    <property type="entry name" value="BASICPTASE"/>
</dbReference>
<dbReference type="PANTHER" id="PTHR10083">
    <property type="entry name" value="KUNITZ-TYPE PROTEASE INHIBITOR-RELATED"/>
    <property type="match status" value="1"/>
</dbReference>
<feature type="domain" description="BPTI/Kunitz inhibitor" evidence="4">
    <location>
        <begin position="31"/>
        <end position="81"/>
    </location>
</feature>
<comment type="caution">
    <text evidence="5">The sequence shown here is derived from an EMBL/GenBank/DDBJ whole genome shotgun (WGS) entry which is preliminary data.</text>
</comment>
<proteinExistence type="predicted"/>
<evidence type="ECO:0000256" key="2">
    <source>
        <dbReference type="SAM" id="Phobius"/>
    </source>
</evidence>
<accession>A0A813SHP9</accession>
<gene>
    <name evidence="5" type="ORF">OXX778_LOCUS6181</name>
</gene>
<dbReference type="PROSITE" id="PS50279">
    <property type="entry name" value="BPTI_KUNITZ_2"/>
    <property type="match status" value="3"/>
</dbReference>
<evidence type="ECO:0000313" key="6">
    <source>
        <dbReference type="Proteomes" id="UP000663879"/>
    </source>
</evidence>
<evidence type="ECO:0000256" key="3">
    <source>
        <dbReference type="SAM" id="SignalP"/>
    </source>
</evidence>
<dbReference type="Proteomes" id="UP000663879">
    <property type="component" value="Unassembled WGS sequence"/>
</dbReference>